<organism evidence="2 3">
    <name type="scientific">Flammeovirga pacifica</name>
    <dbReference type="NCBI Taxonomy" id="915059"/>
    <lineage>
        <taxon>Bacteria</taxon>
        <taxon>Pseudomonadati</taxon>
        <taxon>Bacteroidota</taxon>
        <taxon>Cytophagia</taxon>
        <taxon>Cytophagales</taxon>
        <taxon>Flammeovirgaceae</taxon>
        <taxon>Flammeovirga</taxon>
    </lineage>
</organism>
<keyword evidence="1" id="KW-1133">Transmembrane helix</keyword>
<gene>
    <name evidence="2" type="ORF">NH26_12570</name>
</gene>
<proteinExistence type="predicted"/>
<comment type="caution">
    <text evidence="2">The sequence shown here is derived from an EMBL/GenBank/DDBJ whole genome shotgun (WGS) entry which is preliminary data.</text>
</comment>
<accession>A0A1S1Z1H0</accession>
<evidence type="ECO:0000256" key="1">
    <source>
        <dbReference type="SAM" id="Phobius"/>
    </source>
</evidence>
<dbReference type="AlphaFoldDB" id="A0A1S1Z1H0"/>
<protein>
    <submittedName>
        <fullName evidence="2">Uncharacterized protein</fullName>
    </submittedName>
</protein>
<feature type="transmembrane region" description="Helical" evidence="1">
    <location>
        <begin position="74"/>
        <end position="100"/>
    </location>
</feature>
<sequence>MKYSTIKSNYILDLVYSIFIAVITFFIIFNSKNIEYKNQILIYLIEYSMYLLWLKSLTENFKINILIKKKNIDFIYLINDFSKIKIIILTITFCIFHFITPEKINFIQLKIIVIKTYFYTSNLILFYLSKKTKNYTLMGISFVPMLIIYFINIDSNNDNDHLFFITFSIISNILSYKIFNNLPNKNTFDFDINLN</sequence>
<feature type="transmembrane region" description="Helical" evidence="1">
    <location>
        <begin position="106"/>
        <end position="128"/>
    </location>
</feature>
<feature type="transmembrane region" description="Helical" evidence="1">
    <location>
        <begin position="135"/>
        <end position="155"/>
    </location>
</feature>
<keyword evidence="1" id="KW-0812">Transmembrane</keyword>
<keyword evidence="3" id="KW-1185">Reference proteome</keyword>
<name>A0A1S1Z1H0_FLAPC</name>
<dbReference type="STRING" id="915059.NH26_12570"/>
<reference evidence="2 3" key="1">
    <citation type="journal article" date="2012" name="Int. J. Syst. Evol. Microbiol.">
        <title>Flammeovirga pacifica sp. nov., isolated from deep-sea sediment.</title>
        <authorList>
            <person name="Xu H."/>
            <person name="Fu Y."/>
            <person name="Yang N."/>
            <person name="Ding Z."/>
            <person name="Lai Q."/>
            <person name="Zeng R."/>
        </authorList>
    </citation>
    <scope>NUCLEOTIDE SEQUENCE [LARGE SCALE GENOMIC DNA]</scope>
    <source>
        <strain evidence="3">DSM 24597 / LMG 26175 / WPAGA1</strain>
    </source>
</reference>
<dbReference type="Proteomes" id="UP000179797">
    <property type="component" value="Unassembled WGS sequence"/>
</dbReference>
<evidence type="ECO:0000313" key="3">
    <source>
        <dbReference type="Proteomes" id="UP000179797"/>
    </source>
</evidence>
<feature type="transmembrane region" description="Helical" evidence="1">
    <location>
        <begin position="161"/>
        <end position="179"/>
    </location>
</feature>
<dbReference type="EMBL" id="JRYR02000001">
    <property type="protein sequence ID" value="OHX67116.1"/>
    <property type="molecule type" value="Genomic_DNA"/>
</dbReference>
<feature type="transmembrane region" description="Helical" evidence="1">
    <location>
        <begin position="12"/>
        <end position="30"/>
    </location>
</feature>
<dbReference type="RefSeq" id="WP_044229923.1">
    <property type="nucleotide sequence ID" value="NZ_JRYR02000001.1"/>
</dbReference>
<evidence type="ECO:0000313" key="2">
    <source>
        <dbReference type="EMBL" id="OHX67116.1"/>
    </source>
</evidence>
<keyword evidence="1" id="KW-0472">Membrane</keyword>